<comment type="caution">
    <text evidence="6">The sequence shown here is derived from an EMBL/GenBank/DDBJ whole genome shotgun (WGS) entry which is preliminary data.</text>
</comment>
<dbReference type="Proteomes" id="UP000028411">
    <property type="component" value="Unassembled WGS sequence"/>
</dbReference>
<proteinExistence type="predicted"/>
<evidence type="ECO:0000256" key="3">
    <source>
        <dbReference type="ARBA" id="ARBA00023163"/>
    </source>
</evidence>
<dbReference type="RefSeq" id="WP_037451121.1">
    <property type="nucleotide sequence ID" value="NZ_JFHR01000021.1"/>
</dbReference>
<sequence length="196" mass="21662">MRRSAAQKEETRKRILEEAAMAMRVQGHEGISVADLMKRAGLTHGGFYAHFASRDDLVAHAVDRMFNDSRAILRQYLGEKPDADGLAALIDFYLSEHAMLRMEQACPLPTLSGEASRLPKAARQRFEVGLDTFRDGIRRALESSGVRDAEGLASSVMAEMIGTMAMARVMSDKDRALAILSASRHNLKERLGLAMK</sequence>
<accession>A0A081REB9</accession>
<dbReference type="Gene3D" id="1.10.10.60">
    <property type="entry name" value="Homeodomain-like"/>
    <property type="match status" value="1"/>
</dbReference>
<dbReference type="Pfam" id="PF00440">
    <property type="entry name" value="TetR_N"/>
    <property type="match status" value="1"/>
</dbReference>
<evidence type="ECO:0000313" key="6">
    <source>
        <dbReference type="EMBL" id="KEQ53542.1"/>
    </source>
</evidence>
<feature type="DNA-binding region" description="H-T-H motif" evidence="4">
    <location>
        <begin position="32"/>
        <end position="51"/>
    </location>
</feature>
<feature type="domain" description="HTH tetR-type" evidence="5">
    <location>
        <begin position="9"/>
        <end position="69"/>
    </location>
</feature>
<evidence type="ECO:0000256" key="1">
    <source>
        <dbReference type="ARBA" id="ARBA00023015"/>
    </source>
</evidence>
<dbReference type="PANTHER" id="PTHR47506:SF7">
    <property type="entry name" value="TRANSCRIPTIONAL REGULATORY PROTEIN"/>
    <property type="match status" value="1"/>
</dbReference>
<dbReference type="PATRIC" id="fig|46429.4.peg.2093"/>
<dbReference type="EMBL" id="JFHR01000021">
    <property type="protein sequence ID" value="KEQ53542.1"/>
    <property type="molecule type" value="Genomic_DNA"/>
</dbReference>
<dbReference type="eggNOG" id="COG1309">
    <property type="taxonomic scope" value="Bacteria"/>
</dbReference>
<name>A0A081REB9_SPHCR</name>
<dbReference type="GO" id="GO:0003677">
    <property type="term" value="F:DNA binding"/>
    <property type="evidence" value="ECO:0007669"/>
    <property type="project" value="UniProtKB-UniRule"/>
</dbReference>
<organism evidence="6 7">
    <name type="scientific">Sphingobium chlorophenolicum</name>
    <dbReference type="NCBI Taxonomy" id="46429"/>
    <lineage>
        <taxon>Bacteria</taxon>
        <taxon>Pseudomonadati</taxon>
        <taxon>Pseudomonadota</taxon>
        <taxon>Alphaproteobacteria</taxon>
        <taxon>Sphingomonadales</taxon>
        <taxon>Sphingomonadaceae</taxon>
        <taxon>Sphingobium</taxon>
    </lineage>
</organism>
<dbReference type="PROSITE" id="PS50977">
    <property type="entry name" value="HTH_TETR_2"/>
    <property type="match status" value="1"/>
</dbReference>
<protein>
    <submittedName>
        <fullName evidence="6">Regulatory protein TetR</fullName>
    </submittedName>
</protein>
<dbReference type="SUPFAM" id="SSF48498">
    <property type="entry name" value="Tetracyclin repressor-like, C-terminal domain"/>
    <property type="match status" value="1"/>
</dbReference>
<dbReference type="OrthoDB" id="9798857at2"/>
<dbReference type="PANTHER" id="PTHR47506">
    <property type="entry name" value="TRANSCRIPTIONAL REGULATORY PROTEIN"/>
    <property type="match status" value="1"/>
</dbReference>
<reference evidence="6 7" key="1">
    <citation type="submission" date="2014-02" db="EMBL/GenBank/DDBJ databases">
        <title>Whole genome sequence of Sphingobium chlorophenolicum NBRC 16172.</title>
        <authorList>
            <person name="Gan H.M."/>
            <person name="Gan H.Y."/>
            <person name="Chew T.H."/>
            <person name="Savka M.A."/>
        </authorList>
    </citation>
    <scope>NUCLEOTIDE SEQUENCE [LARGE SCALE GENOMIC DNA]</scope>
    <source>
        <strain evidence="6 7">NBRC 16172</strain>
    </source>
</reference>
<evidence type="ECO:0000256" key="4">
    <source>
        <dbReference type="PROSITE-ProRule" id="PRU00335"/>
    </source>
</evidence>
<dbReference type="InterPro" id="IPR036271">
    <property type="entry name" value="Tet_transcr_reg_TetR-rel_C_sf"/>
</dbReference>
<evidence type="ECO:0000259" key="5">
    <source>
        <dbReference type="PROSITE" id="PS50977"/>
    </source>
</evidence>
<dbReference type="InterPro" id="IPR009057">
    <property type="entry name" value="Homeodomain-like_sf"/>
</dbReference>
<keyword evidence="2 4" id="KW-0238">DNA-binding</keyword>
<evidence type="ECO:0000313" key="7">
    <source>
        <dbReference type="Proteomes" id="UP000028411"/>
    </source>
</evidence>
<keyword evidence="1" id="KW-0805">Transcription regulation</keyword>
<dbReference type="InterPro" id="IPR001647">
    <property type="entry name" value="HTH_TetR"/>
</dbReference>
<dbReference type="SUPFAM" id="SSF46689">
    <property type="entry name" value="Homeodomain-like"/>
    <property type="match status" value="1"/>
</dbReference>
<dbReference type="Gene3D" id="1.10.357.10">
    <property type="entry name" value="Tetracycline Repressor, domain 2"/>
    <property type="match status" value="1"/>
</dbReference>
<dbReference type="AlphaFoldDB" id="A0A081REB9"/>
<gene>
    <name evidence="6" type="ORF">BV95_02123</name>
</gene>
<evidence type="ECO:0000256" key="2">
    <source>
        <dbReference type="ARBA" id="ARBA00023125"/>
    </source>
</evidence>
<keyword evidence="3" id="KW-0804">Transcription</keyword>